<dbReference type="Proteomes" id="UP001148299">
    <property type="component" value="Unassembled WGS sequence"/>
</dbReference>
<proteinExistence type="predicted"/>
<reference evidence="1" key="1">
    <citation type="submission" date="2022-12" db="EMBL/GenBank/DDBJ databases">
        <authorList>
            <person name="Petersen C."/>
        </authorList>
    </citation>
    <scope>NUCLEOTIDE SEQUENCE</scope>
    <source>
        <strain evidence="1">IBT 35675</strain>
    </source>
</reference>
<comment type="caution">
    <text evidence="1">The sequence shown here is derived from an EMBL/GenBank/DDBJ whole genome shotgun (WGS) entry which is preliminary data.</text>
</comment>
<dbReference type="EMBL" id="JAPZBR010000001">
    <property type="protein sequence ID" value="KAJ5367143.1"/>
    <property type="molecule type" value="Genomic_DNA"/>
</dbReference>
<protein>
    <submittedName>
        <fullName evidence="1">Uncharacterized protein</fullName>
    </submittedName>
</protein>
<evidence type="ECO:0000313" key="1">
    <source>
        <dbReference type="EMBL" id="KAJ5367143.1"/>
    </source>
</evidence>
<accession>A0A9W9RVF6</accession>
<dbReference type="AlphaFoldDB" id="A0A9W9RVF6"/>
<gene>
    <name evidence="1" type="ORF">N7541_001084</name>
</gene>
<reference evidence="1" key="2">
    <citation type="journal article" date="2023" name="IMA Fungus">
        <title>Comparative genomic study of the Penicillium genus elucidates a diverse pangenome and 15 lateral gene transfer events.</title>
        <authorList>
            <person name="Petersen C."/>
            <person name="Sorensen T."/>
            <person name="Nielsen M.R."/>
            <person name="Sondergaard T.E."/>
            <person name="Sorensen J.L."/>
            <person name="Fitzpatrick D.A."/>
            <person name="Frisvad J.C."/>
            <person name="Nielsen K.L."/>
        </authorList>
    </citation>
    <scope>NUCLEOTIDE SEQUENCE</scope>
    <source>
        <strain evidence="1">IBT 35675</strain>
    </source>
</reference>
<name>A0A9W9RVF6_PENBR</name>
<keyword evidence="2" id="KW-1185">Reference proteome</keyword>
<organism evidence="1 2">
    <name type="scientific">Penicillium brevicompactum</name>
    <dbReference type="NCBI Taxonomy" id="5074"/>
    <lineage>
        <taxon>Eukaryota</taxon>
        <taxon>Fungi</taxon>
        <taxon>Dikarya</taxon>
        <taxon>Ascomycota</taxon>
        <taxon>Pezizomycotina</taxon>
        <taxon>Eurotiomycetes</taxon>
        <taxon>Eurotiomycetidae</taxon>
        <taxon>Eurotiales</taxon>
        <taxon>Aspergillaceae</taxon>
        <taxon>Penicillium</taxon>
    </lineage>
</organism>
<evidence type="ECO:0000313" key="2">
    <source>
        <dbReference type="Proteomes" id="UP001148299"/>
    </source>
</evidence>
<sequence length="90" mass="11268">MSPFRLPTKPQHSLPDTYRNIYEWLHCSEPTWRYTIYRTTYIPQSHAVFPRMVDLTTRYTKDEFFNRYEGYRRNSPRANEFKMTLWHELW</sequence>